<evidence type="ECO:0000313" key="2">
    <source>
        <dbReference type="Proteomes" id="UP001431019"/>
    </source>
</evidence>
<sequence length="45" mass="5122">MRDIVLPIDLQKRARHGEAFSKGFFGGIIDGPDIHPAWQREYAPD</sequence>
<name>A0ABS8K414_9BURK</name>
<gene>
    <name evidence="1" type="ORF">LJ656_30475</name>
</gene>
<dbReference type="Proteomes" id="UP001431019">
    <property type="component" value="Unassembled WGS sequence"/>
</dbReference>
<proteinExistence type="predicted"/>
<dbReference type="EMBL" id="JAJITD010000022">
    <property type="protein sequence ID" value="MCC8396905.1"/>
    <property type="molecule type" value="Genomic_DNA"/>
</dbReference>
<keyword evidence="2" id="KW-1185">Reference proteome</keyword>
<dbReference type="RefSeq" id="WP_230513186.1">
    <property type="nucleotide sequence ID" value="NZ_JAJITD010000022.1"/>
</dbReference>
<protein>
    <submittedName>
        <fullName evidence="1">Uncharacterized protein</fullName>
    </submittedName>
</protein>
<organism evidence="1 2">
    <name type="scientific">Paraburkholderia sejongensis</name>
    <dbReference type="NCBI Taxonomy" id="2886946"/>
    <lineage>
        <taxon>Bacteria</taxon>
        <taxon>Pseudomonadati</taxon>
        <taxon>Pseudomonadota</taxon>
        <taxon>Betaproteobacteria</taxon>
        <taxon>Burkholderiales</taxon>
        <taxon>Burkholderiaceae</taxon>
        <taxon>Paraburkholderia</taxon>
    </lineage>
</organism>
<comment type="caution">
    <text evidence="1">The sequence shown here is derived from an EMBL/GenBank/DDBJ whole genome shotgun (WGS) entry which is preliminary data.</text>
</comment>
<evidence type="ECO:0000313" key="1">
    <source>
        <dbReference type="EMBL" id="MCC8396905.1"/>
    </source>
</evidence>
<reference evidence="1 2" key="1">
    <citation type="submission" date="2021-11" db="EMBL/GenBank/DDBJ databases">
        <authorList>
            <person name="Oh E.-T."/>
            <person name="Kim S.-B."/>
        </authorList>
    </citation>
    <scope>NUCLEOTIDE SEQUENCE [LARGE SCALE GENOMIC DNA]</scope>
    <source>
        <strain evidence="1 2">MMS20-SJTR3</strain>
    </source>
</reference>
<accession>A0ABS8K414</accession>